<dbReference type="EMBL" id="LN614830">
    <property type="protein sequence ID" value="CEG61094.1"/>
    <property type="molecule type" value="Genomic_DNA"/>
</dbReference>
<dbReference type="EMBL" id="FMVN01000006">
    <property type="protein sequence ID" value="SCY30008.1"/>
    <property type="molecule type" value="Genomic_DNA"/>
</dbReference>
<dbReference type="Proteomes" id="UP000032414">
    <property type="component" value="Chromosome I"/>
</dbReference>
<dbReference type="InterPro" id="IPR011440">
    <property type="entry name" value="DUF1543"/>
</dbReference>
<organism evidence="2 4">
    <name type="scientific">Legionella micdadei</name>
    <name type="common">Tatlockia micdadei</name>
    <dbReference type="NCBI Taxonomy" id="451"/>
    <lineage>
        <taxon>Bacteria</taxon>
        <taxon>Pseudomonadati</taxon>
        <taxon>Pseudomonadota</taxon>
        <taxon>Gammaproteobacteria</taxon>
        <taxon>Legionellales</taxon>
        <taxon>Legionellaceae</taxon>
        <taxon>Legionella</taxon>
    </lineage>
</organism>
<feature type="domain" description="DUF1543" evidence="1">
    <location>
        <begin position="16"/>
        <end position="66"/>
    </location>
</feature>
<dbReference type="STRING" id="451.B6N58_06960"/>
<name>A0A098GF47_LEGMI</name>
<accession>A0A098GF47</accession>
<protein>
    <recommendedName>
        <fullName evidence="1">DUF1543 domain-containing protein</fullName>
    </recommendedName>
</protein>
<reference evidence="4" key="1">
    <citation type="submission" date="2014-09" db="EMBL/GenBank/DDBJ databases">
        <authorList>
            <person name="Gomez-Valero L."/>
        </authorList>
    </citation>
    <scope>NUCLEOTIDE SEQUENCE [LARGE SCALE GENOMIC DNA]</scope>
    <source>
        <strain evidence="4">ATCC33218</strain>
    </source>
</reference>
<evidence type="ECO:0000313" key="2">
    <source>
        <dbReference type="EMBL" id="CEG61094.1"/>
    </source>
</evidence>
<dbReference type="Pfam" id="PF07566">
    <property type="entry name" value="DUF1543"/>
    <property type="match status" value="1"/>
</dbReference>
<evidence type="ECO:0000313" key="4">
    <source>
        <dbReference type="Proteomes" id="UP000032414"/>
    </source>
</evidence>
<sequence>MLKLFAVLLGGRAEGCNTELHDVVFVVGASLEETYPKLVNKWFGVHKRLHIDAVIELKYIDGHEILIDKKSPSSSKINKTLFFVNFGGYKPNYFGELHEVKFYVESTKTAALARAKQDLGLSLLESHCDDNIPIDDIMEVEVSDNYFVYLQPSETPSEIKITPGYFRLDTPEIIEKARNKGMTV</sequence>
<reference evidence="2" key="2">
    <citation type="submission" date="2014-09" db="EMBL/GenBank/DDBJ databases">
        <authorList>
            <person name="GOMEZ-VALERO Laura"/>
        </authorList>
    </citation>
    <scope>NUCLEOTIDE SEQUENCE</scope>
    <source>
        <strain evidence="2">ATCC33218</strain>
    </source>
</reference>
<keyword evidence="5" id="KW-1185">Reference proteome</keyword>
<evidence type="ECO:0000259" key="1">
    <source>
        <dbReference type="Pfam" id="PF07566"/>
    </source>
</evidence>
<dbReference type="RefSeq" id="WP_045099393.1">
    <property type="nucleotide sequence ID" value="NZ_CP020614.1"/>
</dbReference>
<gene>
    <name evidence="2" type="ORF">LMI_1801</name>
    <name evidence="3" type="ORF">SAMN02982997_01307</name>
</gene>
<dbReference type="HOGENOM" id="CLU_124939_0_0_6"/>
<evidence type="ECO:0000313" key="3">
    <source>
        <dbReference type="EMBL" id="SCY30008.1"/>
    </source>
</evidence>
<dbReference type="AlphaFoldDB" id="A0A098GF47"/>
<proteinExistence type="predicted"/>
<dbReference type="Gene3D" id="3.10.20.10">
    <property type="match status" value="2"/>
</dbReference>
<reference evidence="3 5" key="3">
    <citation type="submission" date="2016-10" db="EMBL/GenBank/DDBJ databases">
        <authorList>
            <person name="Varghese N."/>
            <person name="Submissions S."/>
        </authorList>
    </citation>
    <scope>NUCLEOTIDE SEQUENCE [LARGE SCALE GENOMIC DNA]</scope>
    <source>
        <strain evidence="3 5">ATCC 33218</strain>
    </source>
</reference>
<dbReference type="OrthoDB" id="850243at2"/>
<dbReference type="PATRIC" id="fig|451.8.peg.1499"/>
<evidence type="ECO:0000313" key="5">
    <source>
        <dbReference type="Proteomes" id="UP000182998"/>
    </source>
</evidence>
<dbReference type="Proteomes" id="UP000182998">
    <property type="component" value="Unassembled WGS sequence"/>
</dbReference>
<dbReference type="KEGG" id="tmc:LMI_1801"/>